<keyword evidence="5" id="KW-1185">Reference proteome</keyword>
<dbReference type="OrthoDB" id="21095at2759"/>
<feature type="compositionally biased region" description="Basic and acidic residues" evidence="1">
    <location>
        <begin position="745"/>
        <end position="755"/>
    </location>
</feature>
<evidence type="ECO:0000313" key="4">
    <source>
        <dbReference type="EMBL" id="CEP13748.1"/>
    </source>
</evidence>
<dbReference type="InterPro" id="IPR012340">
    <property type="entry name" value="NA-bd_OB-fold"/>
</dbReference>
<dbReference type="InterPro" id="IPR015187">
    <property type="entry name" value="BRCA2_OB_1"/>
</dbReference>
<reference evidence="4 5" key="1">
    <citation type="submission" date="2014-09" db="EMBL/GenBank/DDBJ databases">
        <authorList>
            <person name="Ellenberger Sabrina"/>
        </authorList>
    </citation>
    <scope>NUCLEOTIDE SEQUENCE [LARGE SCALE GENOMIC DNA]</scope>
    <source>
        <strain evidence="4 5">CBS 412.66</strain>
    </source>
</reference>
<organism evidence="4 5">
    <name type="scientific">Parasitella parasitica</name>
    <dbReference type="NCBI Taxonomy" id="35722"/>
    <lineage>
        <taxon>Eukaryota</taxon>
        <taxon>Fungi</taxon>
        <taxon>Fungi incertae sedis</taxon>
        <taxon>Mucoromycota</taxon>
        <taxon>Mucoromycotina</taxon>
        <taxon>Mucoromycetes</taxon>
        <taxon>Mucorales</taxon>
        <taxon>Mucorineae</taxon>
        <taxon>Mucoraceae</taxon>
        <taxon>Parasitella</taxon>
    </lineage>
</organism>
<evidence type="ECO:0000259" key="3">
    <source>
        <dbReference type="Pfam" id="PF09169"/>
    </source>
</evidence>
<gene>
    <name evidence="4" type="primary">PARPA_07882.1 scaffold 31073</name>
</gene>
<protein>
    <recommendedName>
        <fullName evidence="6">BRCA2 OB1 domain-containing protein</fullName>
    </recommendedName>
</protein>
<dbReference type="SUPFAM" id="SSF50249">
    <property type="entry name" value="Nucleic acid-binding proteins"/>
    <property type="match status" value="2"/>
</dbReference>
<dbReference type="GO" id="GO:0000724">
    <property type="term" value="P:double-strand break repair via homologous recombination"/>
    <property type="evidence" value="ECO:0007669"/>
    <property type="project" value="InterPro"/>
</dbReference>
<dbReference type="EMBL" id="LN730558">
    <property type="protein sequence ID" value="CEP13748.1"/>
    <property type="molecule type" value="Genomic_DNA"/>
</dbReference>
<dbReference type="Proteomes" id="UP000054107">
    <property type="component" value="Unassembled WGS sequence"/>
</dbReference>
<dbReference type="PANTHER" id="PTHR11289:SF0">
    <property type="entry name" value="BREAST CANCER TYPE 2 SUSCEPTIBILITY PROTEIN"/>
    <property type="match status" value="1"/>
</dbReference>
<feature type="compositionally biased region" description="Polar residues" evidence="1">
    <location>
        <begin position="735"/>
        <end position="744"/>
    </location>
</feature>
<evidence type="ECO:0000313" key="5">
    <source>
        <dbReference type="Proteomes" id="UP000054107"/>
    </source>
</evidence>
<dbReference type="Pfam" id="PF09169">
    <property type="entry name" value="BRCA-2_helical"/>
    <property type="match status" value="1"/>
</dbReference>
<evidence type="ECO:0008006" key="6">
    <source>
        <dbReference type="Google" id="ProtNLM"/>
    </source>
</evidence>
<dbReference type="Gene3D" id="2.40.50.140">
    <property type="entry name" value="Nucleic acid-binding proteins"/>
    <property type="match status" value="3"/>
</dbReference>
<dbReference type="GO" id="GO:0006355">
    <property type="term" value="P:regulation of DNA-templated transcription"/>
    <property type="evidence" value="ECO:0007669"/>
    <property type="project" value="TreeGrafter"/>
</dbReference>
<dbReference type="Pfam" id="PF09103">
    <property type="entry name" value="BRCA-2_OB1"/>
    <property type="match status" value="1"/>
</dbReference>
<feature type="region of interest" description="Disordered" evidence="1">
    <location>
        <begin position="734"/>
        <end position="755"/>
    </location>
</feature>
<dbReference type="InterPro" id="IPR015252">
    <property type="entry name" value="BRCA2_hlx"/>
</dbReference>
<sequence length="984" mass="112552">MDDYDEFDDDWDDFTPSLQDTLYETLQMIESNAAAKLESEKDIDDKDGDFDVFLDELFEIPFRGKEKKRKETPLGEICVNQQHRNLNTQHKESKVDECSIVYDSQDERIWSNVDIDLLANIEMYPTNVQKEIEPTKASMRPSTPPPAVKLENSPYIMKGFTTASGKALKPVSENAKNMALALFKDEECKEEKPAMTGFATASGKSLGPVSKKAQREAFLLFEKLDDGINVDSSVANLKKTTFGEAFEKPSRDNIDSKSQSFANDSEMNALRSNHAKHGLKRPLDTESKYEKELARYGGFQMGNSKKAISVSSKAKREAITMFERDSTVPDSPKSASTVPDVLLKQVMNDTPTKLPSKNDTQQSIPIQSKSNKRFKTPQKYNKPFKSPIIRSNIELTKAAISNKSYSKPKGLPVFNLTPIENRYKLSSLGKPLSYSKQQLICKEIPYEIINMTLYKAESYMFQGIWGWKDAQKSMIQSNCVSTRLTSAWVQNHYALIVWKIACQIRSYPDQLKDQWRTETVLSQLLYRYEREVNMGQSPALKKVLEQDDNSVKHMILVIVDIIETKSSSSYYNTSNKYQLLLSDGWYKVLSLVDLRMEHAIARKKLKIGYKLSICGAQIVGDKTAQSPLSIRDSETMLSISSNGCLPARWDEKLGYHRRKLVIRSIPTIFDDGGTVTAIDIVVCRKFPILYRESLPNGMTITRTAKEEEDTRRKIEPYDGFNGFRRQHSYGFPNFRANSKVSNAPHQDRTASEPKTLQERRVDGYFRVRVCDALHGSQQPWATLLLSNANELNHMDVVEGNRFKVFFVQPYHPKSKKYPGLDLKTTLMTRWEPVASVATKNAYIPRFLTLCANIRHQDKLSDFDLAVYILRSPTMENLNGRKLWHQTLLVTDKSRGVCQIEFRLPLNYFHDMKGHIIGLANVRFDVYDTKYDITCLKATDETEITTKLSSSIEYLQKGMNELRGWVEQHHDYIKAIEDRVQEAFH</sequence>
<name>A0A0B7N5X0_9FUNG</name>
<evidence type="ECO:0000259" key="2">
    <source>
        <dbReference type="Pfam" id="PF09103"/>
    </source>
</evidence>
<dbReference type="PANTHER" id="PTHR11289">
    <property type="entry name" value="BREAST CANCER TYPE 2 SUSCEPTIBILITY PROTEIN BRCA2"/>
    <property type="match status" value="1"/>
</dbReference>
<proteinExistence type="predicted"/>
<feature type="domain" description="BRCA2 OB1" evidence="2">
    <location>
        <begin position="538"/>
        <end position="657"/>
    </location>
</feature>
<dbReference type="InterPro" id="IPR015525">
    <property type="entry name" value="BRCA2"/>
</dbReference>
<feature type="domain" description="Breast cancer type 2 susceptibility protein helical" evidence="3">
    <location>
        <begin position="466"/>
        <end position="533"/>
    </location>
</feature>
<evidence type="ECO:0000256" key="1">
    <source>
        <dbReference type="SAM" id="MobiDB-lite"/>
    </source>
</evidence>
<dbReference type="STRING" id="35722.A0A0B7N5X0"/>
<accession>A0A0B7N5X0</accession>
<dbReference type="InterPro" id="IPR036315">
    <property type="entry name" value="BRCA2_hlx_sf"/>
</dbReference>
<dbReference type="AlphaFoldDB" id="A0A0B7N5X0"/>
<dbReference type="SUPFAM" id="SSF81872">
    <property type="entry name" value="BRCA2 helical domain"/>
    <property type="match status" value="1"/>
</dbReference>